<keyword evidence="2" id="KW-1185">Reference proteome</keyword>
<name>A0AAD3D4W8_9STRA</name>
<dbReference type="Proteomes" id="UP001054902">
    <property type="component" value="Unassembled WGS sequence"/>
</dbReference>
<comment type="caution">
    <text evidence="1">The sequence shown here is derived from an EMBL/GenBank/DDBJ whole genome shotgun (WGS) entry which is preliminary data.</text>
</comment>
<gene>
    <name evidence="1" type="ORF">CTEN210_13081</name>
</gene>
<reference evidence="1 2" key="1">
    <citation type="journal article" date="2021" name="Sci. Rep.">
        <title>The genome of the diatom Chaetoceros tenuissimus carries an ancient integrated fragment of an extant virus.</title>
        <authorList>
            <person name="Hongo Y."/>
            <person name="Kimura K."/>
            <person name="Takaki Y."/>
            <person name="Yoshida Y."/>
            <person name="Baba S."/>
            <person name="Kobayashi G."/>
            <person name="Nagasaki K."/>
            <person name="Hano T."/>
            <person name="Tomaru Y."/>
        </authorList>
    </citation>
    <scope>NUCLEOTIDE SEQUENCE [LARGE SCALE GENOMIC DNA]</scope>
    <source>
        <strain evidence="1 2">NIES-3715</strain>
    </source>
</reference>
<accession>A0AAD3D4W8</accession>
<proteinExistence type="predicted"/>
<dbReference type="AlphaFoldDB" id="A0AAD3D4W8"/>
<evidence type="ECO:0000313" key="2">
    <source>
        <dbReference type="Proteomes" id="UP001054902"/>
    </source>
</evidence>
<evidence type="ECO:0000313" key="1">
    <source>
        <dbReference type="EMBL" id="GFH56605.1"/>
    </source>
</evidence>
<dbReference type="EMBL" id="BLLK01000054">
    <property type="protein sequence ID" value="GFH56605.1"/>
    <property type="molecule type" value="Genomic_DNA"/>
</dbReference>
<sequence length="332" mass="36723">MKEIFKYNGSISQIARWAQEMLGYNFVIVHRSCKMMTDIDALNRFHDKCIALYLAFTGYLKLYDCEARPAAYDPSVFASLHKTTVVTPTAPLPVIHTSALPDSCIFAKYKHFYAKADFQSTSTPAFTLSSPPVTSSAFTSFQPSTASEKSTSLHEVAIATPHVHITCINDTLDSFPSSWSSIFSTPSVIQRRFTSSAAFSAFSANFKYTAHLLPMSPTTDALATYLIDTNTIFAAYLPNNNLNAPSWILLILQSAINVIRESFNLQFILLWCPSSFLSDEYAMVSTNSQIKSFSSLEWTYSCHRMNAANSGASISTTRTVFTFASCDSSPSI</sequence>
<protein>
    <submittedName>
        <fullName evidence="1">Uncharacterized protein</fullName>
    </submittedName>
</protein>
<organism evidence="1 2">
    <name type="scientific">Chaetoceros tenuissimus</name>
    <dbReference type="NCBI Taxonomy" id="426638"/>
    <lineage>
        <taxon>Eukaryota</taxon>
        <taxon>Sar</taxon>
        <taxon>Stramenopiles</taxon>
        <taxon>Ochrophyta</taxon>
        <taxon>Bacillariophyta</taxon>
        <taxon>Coscinodiscophyceae</taxon>
        <taxon>Chaetocerotophycidae</taxon>
        <taxon>Chaetocerotales</taxon>
        <taxon>Chaetocerotaceae</taxon>
        <taxon>Chaetoceros</taxon>
    </lineage>
</organism>